<evidence type="ECO:0000313" key="3">
    <source>
        <dbReference type="Proteomes" id="UP000688137"/>
    </source>
</evidence>
<protein>
    <submittedName>
        <fullName evidence="2">Uncharacterized protein</fullName>
    </submittedName>
</protein>
<evidence type="ECO:0000313" key="2">
    <source>
        <dbReference type="EMBL" id="CAD8113130.1"/>
    </source>
</evidence>
<reference evidence="2" key="1">
    <citation type="submission" date="2021-01" db="EMBL/GenBank/DDBJ databases">
        <authorList>
            <consortium name="Genoscope - CEA"/>
            <person name="William W."/>
        </authorList>
    </citation>
    <scope>NUCLEOTIDE SEQUENCE</scope>
</reference>
<keyword evidence="3" id="KW-1185">Reference proteome</keyword>
<dbReference type="AlphaFoldDB" id="A0A8S1QEY0"/>
<evidence type="ECO:0000256" key="1">
    <source>
        <dbReference type="SAM" id="MobiDB-lite"/>
    </source>
</evidence>
<gene>
    <name evidence="2" type="ORF">PPRIM_AZ9-3.1.T1540050</name>
</gene>
<dbReference type="EMBL" id="CAJJDM010000159">
    <property type="protein sequence ID" value="CAD8113130.1"/>
    <property type="molecule type" value="Genomic_DNA"/>
</dbReference>
<proteinExistence type="predicted"/>
<organism evidence="2 3">
    <name type="scientific">Paramecium primaurelia</name>
    <dbReference type="NCBI Taxonomy" id="5886"/>
    <lineage>
        <taxon>Eukaryota</taxon>
        <taxon>Sar</taxon>
        <taxon>Alveolata</taxon>
        <taxon>Ciliophora</taxon>
        <taxon>Intramacronucleata</taxon>
        <taxon>Oligohymenophorea</taxon>
        <taxon>Peniculida</taxon>
        <taxon>Parameciidae</taxon>
        <taxon>Paramecium</taxon>
    </lineage>
</organism>
<sequence length="740" mass="87798">MHFPLTLEYPLMLYSEISENQGQWIETEQLVIRIPKSWDLDGNVNDYKIFGMGMGAEEYRESEINNVQYIVADHATDLHYCAKFAYFAKKPFLLQIPQFNVKSYEYIFFKKKDQQDNLLLDIIGLSKRESNLDRKISFLLQQLLYESRYSEIGIKKQVEDALDNIYYKSLKKMIQLIGKKHHIEYESMYELTRKVVRCKDLRLNPQDIVSIVYKTFISASLFPFYCEINTMNDSYIKLKLLSLFTNSEILPWSPKFHASLALGNYHYSFTPNDLFNLRTLNTRAFYKDYQYIRLRILDFFPLDSWIEDVSNFFIENLETMLNYIQTKMPQQQNQSSLRKQSYDSKSNSSSSILDLKEPLMREEQKETELIQDSCNNSQQSFNVLTNCSELFKILLKNSIRKIENVREVFGIVIHTPFIVQVKNRIANEFYENYSSEINRNGILSQFCSIITETELRSYSTCANNCQTPVAAFIYLLCDTFRPFSEMLCEKTHFLKSLQQCGFNIRNIKHNQFASKSSFIDTDNKLLTQYLSTYCKFASINEFQLLGELFIQPAILECSLDYFGFYSDELSARFLTCIQKIDFDPEQFQQIERMYRPYRFSNSYLFNDTEAKEFVEAFDNCSRSTIYQHESQKEENLVEFLQKFQNNNTKQYTKSRFNLHYLLQFFQNQLIKLKQEGLKQVKTKHRIQDYLDTVYYFYFNSIRLQIVQKQRQNTLSLIGFVIAKDLNQLHSTKPQNVELQI</sequence>
<comment type="caution">
    <text evidence="2">The sequence shown here is derived from an EMBL/GenBank/DDBJ whole genome shotgun (WGS) entry which is preliminary data.</text>
</comment>
<feature type="region of interest" description="Disordered" evidence="1">
    <location>
        <begin position="331"/>
        <end position="352"/>
    </location>
</feature>
<dbReference type="OMA" id="CIQKIDF"/>
<accession>A0A8S1QEY0</accession>
<dbReference type="Proteomes" id="UP000688137">
    <property type="component" value="Unassembled WGS sequence"/>
</dbReference>
<name>A0A8S1QEY0_PARPR</name>